<keyword evidence="1" id="KW-1133">Transmembrane helix</keyword>
<dbReference type="EMBL" id="LABY01000162">
    <property type="protein sequence ID" value="KMO33058.1"/>
    <property type="molecule type" value="Genomic_DNA"/>
</dbReference>
<dbReference type="AlphaFoldDB" id="A0A0J6SI94"/>
<evidence type="ECO:0008006" key="4">
    <source>
        <dbReference type="Google" id="ProtNLM"/>
    </source>
</evidence>
<keyword evidence="3" id="KW-1185">Reference proteome</keyword>
<keyword evidence="1" id="KW-0472">Membrane</keyword>
<dbReference type="Proteomes" id="UP000035955">
    <property type="component" value="Unassembled WGS sequence"/>
</dbReference>
<name>A0A0J6SI94_9HYPH</name>
<gene>
    <name evidence="2" type="ORF">VQ02_22035</name>
</gene>
<evidence type="ECO:0000313" key="2">
    <source>
        <dbReference type="EMBL" id="KMO33058.1"/>
    </source>
</evidence>
<reference evidence="2 3" key="1">
    <citation type="submission" date="2015-03" db="EMBL/GenBank/DDBJ databases">
        <title>Genome sequencing of Methylobacterium variabile DSM 16961.</title>
        <authorList>
            <person name="Chaudhry V."/>
            <person name="Patil P.B."/>
        </authorList>
    </citation>
    <scope>NUCLEOTIDE SEQUENCE [LARGE SCALE GENOMIC DNA]</scope>
    <source>
        <strain evidence="2 3">DSM 16961</strain>
    </source>
</reference>
<evidence type="ECO:0000256" key="1">
    <source>
        <dbReference type="SAM" id="Phobius"/>
    </source>
</evidence>
<dbReference type="RefSeq" id="WP_048446358.1">
    <property type="nucleotide sequence ID" value="NZ_LABY01000162.1"/>
</dbReference>
<keyword evidence="1" id="KW-0812">Transmembrane</keyword>
<sequence>MAYAFDTLGYSKTLRAAGIPTDHAEAHAEAAREFIMVDLATKEDLRSALQLQTLQITVRLGGIVGAFIAALGAFLKLT</sequence>
<feature type="transmembrane region" description="Helical" evidence="1">
    <location>
        <begin position="56"/>
        <end position="75"/>
    </location>
</feature>
<protein>
    <recommendedName>
        <fullName evidence="4">DUF1640 domain-containing protein</fullName>
    </recommendedName>
</protein>
<dbReference type="PATRIC" id="fig|298794.3.peg.1806"/>
<comment type="caution">
    <text evidence="2">The sequence shown here is derived from an EMBL/GenBank/DDBJ whole genome shotgun (WGS) entry which is preliminary data.</text>
</comment>
<proteinExistence type="predicted"/>
<dbReference type="OrthoDB" id="8453021at2"/>
<accession>A0A0J6SI94</accession>
<evidence type="ECO:0000313" key="3">
    <source>
        <dbReference type="Proteomes" id="UP000035955"/>
    </source>
</evidence>
<organism evidence="2 3">
    <name type="scientific">Methylobacterium variabile</name>
    <dbReference type="NCBI Taxonomy" id="298794"/>
    <lineage>
        <taxon>Bacteria</taxon>
        <taxon>Pseudomonadati</taxon>
        <taxon>Pseudomonadota</taxon>
        <taxon>Alphaproteobacteria</taxon>
        <taxon>Hyphomicrobiales</taxon>
        <taxon>Methylobacteriaceae</taxon>
        <taxon>Methylobacterium</taxon>
    </lineage>
</organism>